<feature type="transmembrane region" description="Helical" evidence="1">
    <location>
        <begin position="140"/>
        <end position="160"/>
    </location>
</feature>
<accession>A0A127VB03</accession>
<evidence type="ECO:0000256" key="1">
    <source>
        <dbReference type="SAM" id="Phobius"/>
    </source>
</evidence>
<feature type="transmembrane region" description="Helical" evidence="1">
    <location>
        <begin position="12"/>
        <end position="38"/>
    </location>
</feature>
<dbReference type="Proteomes" id="UP000071561">
    <property type="component" value="Chromosome"/>
</dbReference>
<dbReference type="RefSeq" id="WP_068398937.1">
    <property type="nucleotide sequence ID" value="NZ_CP014504.1"/>
</dbReference>
<organism evidence="2 3">
    <name type="scientific">Pedobacter cryoconitis</name>
    <dbReference type="NCBI Taxonomy" id="188932"/>
    <lineage>
        <taxon>Bacteria</taxon>
        <taxon>Pseudomonadati</taxon>
        <taxon>Bacteroidota</taxon>
        <taxon>Sphingobacteriia</taxon>
        <taxon>Sphingobacteriales</taxon>
        <taxon>Sphingobacteriaceae</taxon>
        <taxon>Pedobacter</taxon>
    </lineage>
</organism>
<feature type="transmembrane region" description="Helical" evidence="1">
    <location>
        <begin position="190"/>
        <end position="210"/>
    </location>
</feature>
<dbReference type="EMBL" id="CP014504">
    <property type="protein sequence ID" value="AMP98536.1"/>
    <property type="molecule type" value="Genomic_DNA"/>
</dbReference>
<protein>
    <submittedName>
        <fullName evidence="2">Peptidase</fullName>
    </submittedName>
</protein>
<sequence>MKIIKKIKKAIGLVHLWLGLFTGIIIVIIGITGCIYVFEQEIRDYLQKDYAFVPARQLPQASLAKLMQEFEKIAPAQKVTGIEINNTAPNATISFTTSKHHVYYLNPYNGSLVKETKQDFLVTVEELHTSLLLGDTGKFIIRWSVVIFVFMLISGLILWFPGQVRLIKQAITIKWSASFKRVNYDLHNVLGFYASGILMVSALSGLYFGFREVKTAVSFLSGSKFTEGVKAAPALQPIVKETIPEHYERIYRKAIVQYPGAILTNLSIRKDGNLRLRLNYPSDWARKRNTFFYSPENGQLIRSKLYKDFNKADWIEAGNYNLHTGRMFGIFGKIVATVVSLIAASLPITGFIIWLKKGKKKKIKKQSS</sequence>
<reference evidence="2 3" key="1">
    <citation type="submission" date="2016-03" db="EMBL/GenBank/DDBJ databases">
        <title>Complete genome sequence of Pedobacter cryoconitis PAMC 27485.</title>
        <authorList>
            <person name="Lee J."/>
            <person name="Kim O.-S."/>
        </authorList>
    </citation>
    <scope>NUCLEOTIDE SEQUENCE [LARGE SCALE GENOMIC DNA]</scope>
    <source>
        <strain evidence="2 3">PAMC 27485</strain>
    </source>
</reference>
<feature type="transmembrane region" description="Helical" evidence="1">
    <location>
        <begin position="330"/>
        <end position="355"/>
    </location>
</feature>
<dbReference type="Pfam" id="PF03929">
    <property type="entry name" value="PepSY_TM"/>
    <property type="match status" value="1"/>
</dbReference>
<dbReference type="AlphaFoldDB" id="A0A127VB03"/>
<dbReference type="KEGG" id="pcm:AY601_1621"/>
<evidence type="ECO:0000313" key="3">
    <source>
        <dbReference type="Proteomes" id="UP000071561"/>
    </source>
</evidence>
<keyword evidence="1" id="KW-0472">Membrane</keyword>
<dbReference type="PATRIC" id="fig|188932.3.peg.1687"/>
<dbReference type="InterPro" id="IPR005625">
    <property type="entry name" value="PepSY-ass_TM"/>
</dbReference>
<dbReference type="PANTHER" id="PTHR34219">
    <property type="entry name" value="IRON-REGULATED INNER MEMBRANE PROTEIN-RELATED"/>
    <property type="match status" value="1"/>
</dbReference>
<keyword evidence="1" id="KW-1133">Transmembrane helix</keyword>
<keyword evidence="1" id="KW-0812">Transmembrane</keyword>
<dbReference type="OrthoDB" id="111691at2"/>
<evidence type="ECO:0000313" key="2">
    <source>
        <dbReference type="EMBL" id="AMP98536.1"/>
    </source>
</evidence>
<proteinExistence type="predicted"/>
<gene>
    <name evidence="2" type="ORF">AY601_1621</name>
</gene>
<dbReference type="PANTHER" id="PTHR34219:SF3">
    <property type="entry name" value="BLL7967 PROTEIN"/>
    <property type="match status" value="1"/>
</dbReference>
<dbReference type="PROSITE" id="PS51257">
    <property type="entry name" value="PROKAR_LIPOPROTEIN"/>
    <property type="match status" value="1"/>
</dbReference>
<keyword evidence="3" id="KW-1185">Reference proteome</keyword>
<name>A0A127VB03_9SPHI</name>